<keyword evidence="2" id="KW-1185">Reference proteome</keyword>
<dbReference type="Proteomes" id="UP001302949">
    <property type="component" value="Unassembled WGS sequence"/>
</dbReference>
<organism evidence="1 2">
    <name type="scientific">Arcicella rigui</name>
    <dbReference type="NCBI Taxonomy" id="797020"/>
    <lineage>
        <taxon>Bacteria</taxon>
        <taxon>Pseudomonadati</taxon>
        <taxon>Bacteroidota</taxon>
        <taxon>Cytophagia</taxon>
        <taxon>Cytophagales</taxon>
        <taxon>Flectobacillaceae</taxon>
        <taxon>Arcicella</taxon>
    </lineage>
</organism>
<dbReference type="RefSeq" id="WP_323295793.1">
    <property type="nucleotide sequence ID" value="NZ_JAYFUM010000006.1"/>
</dbReference>
<gene>
    <name evidence="1" type="ORF">VB248_05770</name>
</gene>
<evidence type="ECO:0000313" key="2">
    <source>
        <dbReference type="Proteomes" id="UP001302949"/>
    </source>
</evidence>
<name>A0ABU5Q707_9BACT</name>
<accession>A0ABU5Q707</accession>
<comment type="caution">
    <text evidence="1">The sequence shown here is derived from an EMBL/GenBank/DDBJ whole genome shotgun (WGS) entry which is preliminary data.</text>
</comment>
<dbReference type="EMBL" id="JAYFUM010000006">
    <property type="protein sequence ID" value="MEA5138626.1"/>
    <property type="molecule type" value="Genomic_DNA"/>
</dbReference>
<proteinExistence type="predicted"/>
<protein>
    <submittedName>
        <fullName evidence="1">Uncharacterized protein</fullName>
    </submittedName>
</protein>
<sequence>MIEGIGTPELTKGELKIEFKLTYCSNVKRVELVELSTNKRTVLTPLKGELNNLSIGNHYVVFDYKTANLFVDDEFVLHVFIDSCASLVKEKKYVAPEVLTKTKYKPHSVLLKLGVAGVGVFAALSANSIKSDFDSKVKVLNDLSQSLPQVNEQLQTLNDLETWNNAYSEAQKAQKTGLLNAMVATSILSLGYEIFLLTTKTNKIDKGFSFQPSSTLNGLSLTYKF</sequence>
<evidence type="ECO:0000313" key="1">
    <source>
        <dbReference type="EMBL" id="MEA5138626.1"/>
    </source>
</evidence>
<reference evidence="1 2" key="1">
    <citation type="submission" date="2023-12" db="EMBL/GenBank/DDBJ databases">
        <title>Novel species of the genus Arcicella isolated from rivers.</title>
        <authorList>
            <person name="Lu H."/>
        </authorList>
    </citation>
    <scope>NUCLEOTIDE SEQUENCE [LARGE SCALE GENOMIC DNA]</scope>
    <source>
        <strain evidence="1 2">KCTC 23307</strain>
    </source>
</reference>